<comment type="caution">
    <text evidence="3">The sequence shown here is derived from an EMBL/GenBank/DDBJ whole genome shotgun (WGS) entry which is preliminary data.</text>
</comment>
<feature type="domain" description="TauD/TfdA-like" evidence="2">
    <location>
        <begin position="99"/>
        <end position="342"/>
    </location>
</feature>
<proteinExistence type="predicted"/>
<dbReference type="Gene3D" id="3.60.130.10">
    <property type="entry name" value="Clavaminate synthase-like"/>
    <property type="match status" value="1"/>
</dbReference>
<evidence type="ECO:0000313" key="4">
    <source>
        <dbReference type="Proteomes" id="UP001172102"/>
    </source>
</evidence>
<keyword evidence="1" id="KW-0560">Oxidoreductase</keyword>
<organism evidence="3 4">
    <name type="scientific">Lasiosphaeris hirsuta</name>
    <dbReference type="NCBI Taxonomy" id="260670"/>
    <lineage>
        <taxon>Eukaryota</taxon>
        <taxon>Fungi</taxon>
        <taxon>Dikarya</taxon>
        <taxon>Ascomycota</taxon>
        <taxon>Pezizomycotina</taxon>
        <taxon>Sordariomycetes</taxon>
        <taxon>Sordariomycetidae</taxon>
        <taxon>Sordariales</taxon>
        <taxon>Lasiosphaeriaceae</taxon>
        <taxon>Lasiosphaeris</taxon>
    </lineage>
</organism>
<dbReference type="EMBL" id="JAUKUA010000008">
    <property type="protein sequence ID" value="KAK0702750.1"/>
    <property type="molecule type" value="Genomic_DNA"/>
</dbReference>
<dbReference type="GO" id="GO:0016491">
    <property type="term" value="F:oxidoreductase activity"/>
    <property type="evidence" value="ECO:0007669"/>
    <property type="project" value="UniProtKB-KW"/>
</dbReference>
<gene>
    <name evidence="3" type="ORF">B0H67DRAFT_499996</name>
</gene>
<dbReference type="Proteomes" id="UP001172102">
    <property type="component" value="Unassembled WGS sequence"/>
</dbReference>
<dbReference type="PANTHER" id="PTHR10696">
    <property type="entry name" value="GAMMA-BUTYROBETAINE HYDROXYLASE-RELATED"/>
    <property type="match status" value="1"/>
</dbReference>
<dbReference type="InterPro" id="IPR042098">
    <property type="entry name" value="TauD-like_sf"/>
</dbReference>
<dbReference type="SUPFAM" id="SSF51197">
    <property type="entry name" value="Clavaminate synthase-like"/>
    <property type="match status" value="1"/>
</dbReference>
<sequence length="389" mass="44017">MAETLGLPANVNGLPILVGCHEFDKTQVGLPDGFPSKLVSSLAWKPDDILARREETILQLTESVLAKINDTLAKFKGSGLKLYQLSPATFPLPSLAARFATYKTCLHEGPGFFTLRGLTPREWGARENLIIHTGIASYFGNKRALQQNYHSDTADAIRRFQSPNLDSASHAALTKKHGESGFHSDNGDNVSLYCRQVAASGGDLRLSSTWTIYNELATHRKDVLQTLSAPWLYILVLFSGDEELRAEMSPLFNMHHGKLIVDYQKRPLRGTKEKPRDPRLKPISFQQKEALSVVNKLAFENAISLDQRAGDINFFNNFAILHARSPFVDDDELEVRRHLTRLIFRNDVDGWKIFDHMKEKWGKYYNHDPAVETFQEEPSRWAWSLTGHD</sequence>
<evidence type="ECO:0000256" key="1">
    <source>
        <dbReference type="ARBA" id="ARBA00023002"/>
    </source>
</evidence>
<dbReference type="InterPro" id="IPR050411">
    <property type="entry name" value="AlphaKG_dependent_hydroxylases"/>
</dbReference>
<dbReference type="Pfam" id="PF02668">
    <property type="entry name" value="TauD"/>
    <property type="match status" value="1"/>
</dbReference>
<accession>A0AA39ZSJ2</accession>
<reference evidence="3" key="1">
    <citation type="submission" date="2023-06" db="EMBL/GenBank/DDBJ databases">
        <title>Genome-scale phylogeny and comparative genomics of the fungal order Sordariales.</title>
        <authorList>
            <consortium name="Lawrence Berkeley National Laboratory"/>
            <person name="Hensen N."/>
            <person name="Bonometti L."/>
            <person name="Westerberg I."/>
            <person name="Brannstrom I.O."/>
            <person name="Guillou S."/>
            <person name="Cros-Aarteil S."/>
            <person name="Calhoun S."/>
            <person name="Haridas S."/>
            <person name="Kuo A."/>
            <person name="Mondo S."/>
            <person name="Pangilinan J."/>
            <person name="Riley R."/>
            <person name="Labutti K."/>
            <person name="Andreopoulos B."/>
            <person name="Lipzen A."/>
            <person name="Chen C."/>
            <person name="Yanf M."/>
            <person name="Daum C."/>
            <person name="Ng V."/>
            <person name="Clum A."/>
            <person name="Steindorff A."/>
            <person name="Ohm R."/>
            <person name="Martin F."/>
            <person name="Silar P."/>
            <person name="Natvig D."/>
            <person name="Lalanne C."/>
            <person name="Gautier V."/>
            <person name="Ament-Velasquez S.L."/>
            <person name="Kruys A."/>
            <person name="Hutchinson M.I."/>
            <person name="Powell A.J."/>
            <person name="Barry K."/>
            <person name="Miller A.N."/>
            <person name="Grigoriev I.V."/>
            <person name="Debuchy R."/>
            <person name="Gladieux P."/>
            <person name="Thoren M.H."/>
            <person name="Johannesson H."/>
        </authorList>
    </citation>
    <scope>NUCLEOTIDE SEQUENCE</scope>
    <source>
        <strain evidence="3">SMH4607-1</strain>
    </source>
</reference>
<evidence type="ECO:0000313" key="3">
    <source>
        <dbReference type="EMBL" id="KAK0702750.1"/>
    </source>
</evidence>
<dbReference type="AlphaFoldDB" id="A0AA39ZSJ2"/>
<keyword evidence="4" id="KW-1185">Reference proteome</keyword>
<dbReference type="PANTHER" id="PTHR10696:SF54">
    <property type="entry name" value="FAMILY OXIDOREDUCTASE, PUTATIVE (AFU_ORTHOLOGUE AFUA_4G13850)-RELATED"/>
    <property type="match status" value="1"/>
</dbReference>
<name>A0AA39ZSJ2_9PEZI</name>
<protein>
    <recommendedName>
        <fullName evidence="2">TauD/TfdA-like domain-containing protein</fullName>
    </recommendedName>
</protein>
<evidence type="ECO:0000259" key="2">
    <source>
        <dbReference type="Pfam" id="PF02668"/>
    </source>
</evidence>
<dbReference type="InterPro" id="IPR003819">
    <property type="entry name" value="TauD/TfdA-like"/>
</dbReference>